<dbReference type="InterPro" id="IPR027417">
    <property type="entry name" value="P-loop_NTPase"/>
</dbReference>
<proteinExistence type="inferred from homology"/>
<sequence>MSKTKVLRLIALIVSTSSVFTHTITLPHYSPTETTKNIEDDVYSTAEFVLHKRNDIPVSFLEPNEYILQNRALTQSYEIYDTSATLEHKSDSSINFGPVTATITQNVATTLIWFDESTSLDESAEYVYTSIDAESENTSAKSETTMIWIPIDEKATTVYIENSLSEYTIETHTIEPSTTQRDRDFIISSEIPVATSITWIDDMPSSTRPIIAGSETSVYYESTKTTEVFESTVQYTAKATSYHNFFTELDSSTNAQTSTSVPISTTTYPVPVSTTAVPDCTFSEKDCNGNCPGTAKFLGINGGGRDACGVCGGNGTVGCLQFYGIEPKVVPHKTGQNVTIIGGGFLPVGNTSIAVTLDGNLIDQSQLFVLNDNILIYQVGAEKFSSTDLLSFNLQISKQYQISVSKNIFMYDPEISTLNEKPYFNIESLLTDKENVKFLINANNLLKLTSSQVAFFNPTCVFKLNDLSWQSSAVYVTGEGKFNSSYSCGDLPTFEVGGLLHVNLLYSKPAFATPFHPDVNNFTRPELYAWSSSRYTTVYTPPPNILDTGNSTENGNTTIPTNTTNTTNTTISTQYNGNGVYFSNTGASIKVMFDSTIKLINSTIFTESNGLTLVPLAEPILCSQVFDTSYPNNAGYLQSSNSLDNRDCIVTLLPTSITLTFSGSFTSKNLSAIKPGDYLKLLSNTVTRSLEPYSLPYTSRWIQVNYPIIIPLPEVIINSPHVIGGCVDYSLDFSSVSGASGRPWKLVSINFEIITGNVTLEQKAQIQSDLDAGASSVTFGSTQISIPKEVLPEGAYSFSATFENFLSGKNTETVSVTKFDAKEVPFVIITSDNGYGALPVSSSNYLRASATTISACNISDTVEFNWISADEKLNLSNPSRATQVFAPYSFEAETTYEFNLQAKYSQFNKWYNYTISLTTVKSLLTVSAGPSRSVGTSSELILSAMIIDSSKKDTDYSNLACTWKCTDTNFGLPCVNQNQEVITFDDSCKGVNKTGEFPEGNYQIDVSVVKGNDSTPTNGSPSFLTILAGNPPLINIFASELNPSSFSPSFNLRANVDYSTISSSTNLVYTWTSESSCNSEAYSSVPLENGVTTATDPGNPALIFIPGKLKSGTEYCFKVQVHDTLSKSSGSSSIIITTKEAPSGGICKINSQAPTLEYSDKVKIQCAGWTTDAKSNPIGYLFYIKNKDVPNSDWSVIRGYSPSSFFSNVYPAGNFQIKVKIIDSAFSETYSEIMEFEVIKPSIEKRSLQKRASAYQNSLNFIEDAAKDFGSTKNAADAVIALNTVKSSLPGDIASDAEAVELQLSILEFMATVVTSEEWFLDATNESPTAADILLSAVGTNWKFKETSCLKLFGLTEKTVNLINKNVADSCYDSSTATKFAKVLDAVISSLNANSAFSSTIANKFLLVVSVINKCQFNVQKCGKSDFKYSGTSVNYSLGNSNPTSPAVYGNIQVASLSATQCYQYTYSEVTSKGLLTSEATSNLVATDKNILSFSLFDETTGEKILSPNMTGTILVAKDFEERYVNKPKYAAAVATIEFLSTDSVIATNGTTILAANSGVVKFSSLKAGSFLAVVKEVPVTETATPSATPTVTTTATATPTLIPGDSTSAAAIGGGVGGGIVGLGLIACIALIVKRKKSKKKINGATGNDAAIAASFGAAGANVAGKDNDAAIIASYGGQTKEPQVVIDINDPPAPVPDSQQDFDALKQVPEPNNTDAIVNASQVMLPNDQSSDYIAPVAPQNYERVASYAEATQRSDNQNHPDNLHDASMEESANAMKGNHDFDHPSCFDYECLFQTLSDLKTGNRVNVPIYDFVTHSRLQNKSRVVYGANVIIFEGIFALFDEKVRNQMDLMIYVDTDADIRLARRLKRDIAVKPSYDQYIHATMKYADIIIPRGLDNTAAIDVCIKHVLRQLNLKGMMLLRNELATSLIDSTKPLPENFFLVKSSNQLKFIHTQIRDVNVSRPDFIFYSDRLSRLVIEKALGLLEYEEKDFITPLNLTYKGTQQTKKIAGISIVRAGACMEIALRSVVNNIRIGKILIQTDARTGEPALHYFKLPEFQNHSIMLCDATLGTGAAALMAIRVLLEHSIKEEMIYFCCLIAAPQGVHTIANAFPKVKIISSALDQGLNDHFHILPGIGNFGDRYFGTEDDES</sequence>
<dbReference type="InterPro" id="IPR029057">
    <property type="entry name" value="PRTase-like"/>
</dbReference>
<evidence type="ECO:0000259" key="12">
    <source>
        <dbReference type="Pfam" id="PF02010"/>
    </source>
</evidence>
<dbReference type="CDD" id="cd06223">
    <property type="entry name" value="PRTases_typeI"/>
    <property type="match status" value="1"/>
</dbReference>
<evidence type="ECO:0000259" key="11">
    <source>
        <dbReference type="Pfam" id="PF00485"/>
    </source>
</evidence>
<dbReference type="Gene3D" id="3.40.50.2020">
    <property type="match status" value="1"/>
</dbReference>
<keyword evidence="7" id="KW-0067">ATP-binding</keyword>
<dbReference type="EMBL" id="JADGJW010000006">
    <property type="protein sequence ID" value="KAJ3228077.1"/>
    <property type="molecule type" value="Genomic_DNA"/>
</dbReference>
<feature type="compositionally biased region" description="Low complexity" evidence="8">
    <location>
        <begin position="552"/>
        <end position="565"/>
    </location>
</feature>
<feature type="domain" description="PKD/REJ-like" evidence="12">
    <location>
        <begin position="852"/>
        <end position="1276"/>
    </location>
</feature>
<evidence type="ECO:0000256" key="9">
    <source>
        <dbReference type="SAM" id="Phobius"/>
    </source>
</evidence>
<dbReference type="InterPro" id="IPR000764">
    <property type="entry name" value="Uridine_kinase-like"/>
</dbReference>
<comment type="similarity">
    <text evidence="2">Belongs to the uridine kinase family.</text>
</comment>
<reference evidence="14" key="1">
    <citation type="submission" date="2020-05" db="EMBL/GenBank/DDBJ databases">
        <title>Phylogenomic resolution of chytrid fungi.</title>
        <authorList>
            <person name="Stajich J.E."/>
            <person name="Amses K."/>
            <person name="Simmons R."/>
            <person name="Seto K."/>
            <person name="Myers J."/>
            <person name="Bonds A."/>
            <person name="Quandt C.A."/>
            <person name="Barry K."/>
            <person name="Liu P."/>
            <person name="Grigoriev I."/>
            <person name="Longcore J.E."/>
            <person name="James T.Y."/>
        </authorList>
    </citation>
    <scope>NUCLEOTIDE SEQUENCE</scope>
    <source>
        <strain evidence="14">JEL0476</strain>
    </source>
</reference>
<protein>
    <recommendedName>
        <fullName evidence="3">uridine/cytidine kinase</fullName>
        <ecNumber evidence="3">2.7.1.48</ecNumber>
    </recommendedName>
</protein>
<dbReference type="InterPro" id="IPR002859">
    <property type="entry name" value="PKD/REJ-like"/>
</dbReference>
<keyword evidence="10" id="KW-0732">Signal</keyword>
<keyword evidence="5" id="KW-0547">Nucleotide-binding</keyword>
<dbReference type="InterPro" id="IPR000836">
    <property type="entry name" value="PRTase_dom"/>
</dbReference>
<evidence type="ECO:0000256" key="4">
    <source>
        <dbReference type="ARBA" id="ARBA00022679"/>
    </source>
</evidence>
<evidence type="ECO:0000256" key="1">
    <source>
        <dbReference type="ARBA" id="ARBA00004690"/>
    </source>
</evidence>
<dbReference type="Pfam" id="PF00485">
    <property type="entry name" value="PRK"/>
    <property type="match status" value="1"/>
</dbReference>
<dbReference type="InterPro" id="IPR006083">
    <property type="entry name" value="PRK/URK"/>
</dbReference>
<evidence type="ECO:0000313" key="14">
    <source>
        <dbReference type="EMBL" id="KAJ3228077.1"/>
    </source>
</evidence>
<feature type="domain" description="Phosphoribosyltransferase" evidence="13">
    <location>
        <begin position="1946"/>
        <end position="2148"/>
    </location>
</feature>
<keyword evidence="4" id="KW-0808">Transferase</keyword>
<keyword evidence="15" id="KW-1185">Reference proteome</keyword>
<dbReference type="Gene3D" id="3.40.50.300">
    <property type="entry name" value="P-loop containing nucleotide triphosphate hydrolases"/>
    <property type="match status" value="1"/>
</dbReference>
<evidence type="ECO:0000256" key="2">
    <source>
        <dbReference type="ARBA" id="ARBA00005408"/>
    </source>
</evidence>
<gene>
    <name evidence="14" type="ORF">HK099_006702</name>
</gene>
<name>A0AAD5Y1X8_9FUNG</name>
<evidence type="ECO:0000259" key="13">
    <source>
        <dbReference type="Pfam" id="PF14681"/>
    </source>
</evidence>
<dbReference type="SUPFAM" id="SSF53271">
    <property type="entry name" value="PRTase-like"/>
    <property type="match status" value="1"/>
</dbReference>
<evidence type="ECO:0000256" key="6">
    <source>
        <dbReference type="ARBA" id="ARBA00022777"/>
    </source>
</evidence>
<evidence type="ECO:0000256" key="5">
    <source>
        <dbReference type="ARBA" id="ARBA00022741"/>
    </source>
</evidence>
<evidence type="ECO:0000313" key="15">
    <source>
        <dbReference type="Proteomes" id="UP001211065"/>
    </source>
</evidence>
<feature type="transmembrane region" description="Helical" evidence="9">
    <location>
        <begin position="1827"/>
        <end position="1843"/>
    </location>
</feature>
<keyword evidence="9" id="KW-1133">Transmembrane helix</keyword>
<feature type="signal peptide" evidence="10">
    <location>
        <begin position="1"/>
        <end position="21"/>
    </location>
</feature>
<dbReference type="GO" id="GO:0005524">
    <property type="term" value="F:ATP binding"/>
    <property type="evidence" value="ECO:0007669"/>
    <property type="project" value="UniProtKB-KW"/>
</dbReference>
<dbReference type="GO" id="GO:0008655">
    <property type="term" value="P:pyrimidine-containing compound salvage"/>
    <property type="evidence" value="ECO:0007669"/>
    <property type="project" value="UniProtKB-ARBA"/>
</dbReference>
<dbReference type="EC" id="2.7.1.48" evidence="3"/>
<comment type="pathway">
    <text evidence="1">Pyrimidine metabolism; UMP biosynthesis via salvage pathway; UMP from uridine: step 1/1.</text>
</comment>
<feature type="domain" description="Phosphoribulokinase/uridine kinase" evidence="11">
    <location>
        <begin position="1767"/>
        <end position="1900"/>
    </location>
</feature>
<organism evidence="14 15">
    <name type="scientific">Clydaea vesicula</name>
    <dbReference type="NCBI Taxonomy" id="447962"/>
    <lineage>
        <taxon>Eukaryota</taxon>
        <taxon>Fungi</taxon>
        <taxon>Fungi incertae sedis</taxon>
        <taxon>Chytridiomycota</taxon>
        <taxon>Chytridiomycota incertae sedis</taxon>
        <taxon>Chytridiomycetes</taxon>
        <taxon>Lobulomycetales</taxon>
        <taxon>Lobulomycetaceae</taxon>
        <taxon>Clydaea</taxon>
    </lineage>
</organism>
<accession>A0AAD5Y1X8</accession>
<evidence type="ECO:0000256" key="3">
    <source>
        <dbReference type="ARBA" id="ARBA00012137"/>
    </source>
</evidence>
<evidence type="ECO:0000256" key="8">
    <source>
        <dbReference type="SAM" id="MobiDB-lite"/>
    </source>
</evidence>
<feature type="transmembrane region" description="Helical" evidence="9">
    <location>
        <begin position="1610"/>
        <end position="1634"/>
    </location>
</feature>
<dbReference type="SUPFAM" id="SSF52540">
    <property type="entry name" value="P-loop containing nucleoside triphosphate hydrolases"/>
    <property type="match status" value="1"/>
</dbReference>
<evidence type="ECO:0000256" key="7">
    <source>
        <dbReference type="ARBA" id="ARBA00022840"/>
    </source>
</evidence>
<dbReference type="FunFam" id="3.40.50.2020:FF:000010">
    <property type="entry name" value="Uridine-cytidine kinase"/>
    <property type="match status" value="1"/>
</dbReference>
<dbReference type="CDD" id="cd02023">
    <property type="entry name" value="UMPK"/>
    <property type="match status" value="1"/>
</dbReference>
<keyword evidence="6" id="KW-0418">Kinase</keyword>
<keyword evidence="9" id="KW-0812">Transmembrane</keyword>
<feature type="region of interest" description="Disordered" evidence="8">
    <location>
        <begin position="542"/>
        <end position="565"/>
    </location>
</feature>
<dbReference type="PANTHER" id="PTHR10285">
    <property type="entry name" value="URIDINE KINASE"/>
    <property type="match status" value="1"/>
</dbReference>
<dbReference type="GO" id="GO:0004849">
    <property type="term" value="F:uridine kinase activity"/>
    <property type="evidence" value="ECO:0007669"/>
    <property type="project" value="UniProtKB-EC"/>
</dbReference>
<dbReference type="Proteomes" id="UP001211065">
    <property type="component" value="Unassembled WGS sequence"/>
</dbReference>
<keyword evidence="9" id="KW-0472">Membrane</keyword>
<feature type="chain" id="PRO_5042143066" description="uridine/cytidine kinase" evidence="10">
    <location>
        <begin position="22"/>
        <end position="2153"/>
    </location>
</feature>
<dbReference type="Pfam" id="PF14681">
    <property type="entry name" value="UPRTase"/>
    <property type="match status" value="1"/>
</dbReference>
<dbReference type="Pfam" id="PF02010">
    <property type="entry name" value="REJ"/>
    <property type="match status" value="1"/>
</dbReference>
<comment type="caution">
    <text evidence="14">The sequence shown here is derived from an EMBL/GenBank/DDBJ whole genome shotgun (WGS) entry which is preliminary data.</text>
</comment>
<evidence type="ECO:0000256" key="10">
    <source>
        <dbReference type="SAM" id="SignalP"/>
    </source>
</evidence>